<proteinExistence type="predicted"/>
<evidence type="ECO:0000313" key="16">
    <source>
        <dbReference type="Proteomes" id="UP000285343"/>
    </source>
</evidence>
<keyword evidence="18" id="KW-1185">Reference proteome</keyword>
<dbReference type="Proteomes" id="UP000487221">
    <property type="component" value="Unassembled WGS sequence"/>
</dbReference>
<evidence type="ECO:0000313" key="15">
    <source>
        <dbReference type="Proteomes" id="UP000284640"/>
    </source>
</evidence>
<dbReference type="Proteomes" id="UP000261295">
    <property type="component" value="Unassembled WGS sequence"/>
</dbReference>
<evidence type="ECO:0000313" key="3">
    <source>
        <dbReference type="EMBL" id="MBT8725202.1"/>
    </source>
</evidence>
<dbReference type="EMBL" id="CZBF01000002">
    <property type="protein sequence ID" value="CUP72934.1"/>
    <property type="molecule type" value="Genomic_DNA"/>
</dbReference>
<evidence type="ECO:0000313" key="14">
    <source>
        <dbReference type="Proteomes" id="UP000283601"/>
    </source>
</evidence>
<dbReference type="EMBL" id="QSTL01000006">
    <property type="protein sequence ID" value="RGM56134.1"/>
    <property type="molecule type" value="Genomic_DNA"/>
</dbReference>
<dbReference type="EMBL" id="QSJZ01000008">
    <property type="protein sequence ID" value="RHE23000.1"/>
    <property type="molecule type" value="Genomic_DNA"/>
</dbReference>
<dbReference type="Proteomes" id="UP000285343">
    <property type="component" value="Unassembled WGS sequence"/>
</dbReference>
<dbReference type="Proteomes" id="UP001196342">
    <property type="component" value="Unassembled WGS sequence"/>
</dbReference>
<dbReference type="EMBL" id="QSRB01000012">
    <property type="protein sequence ID" value="RGK83912.1"/>
    <property type="molecule type" value="Genomic_DNA"/>
</dbReference>
<dbReference type="EMBL" id="QRZC01000016">
    <property type="protein sequence ID" value="RGV41203.1"/>
    <property type="molecule type" value="Genomic_DNA"/>
</dbReference>
<dbReference type="Proteomes" id="UP000260874">
    <property type="component" value="Unassembled WGS sequence"/>
</dbReference>
<evidence type="ECO:0000313" key="4">
    <source>
        <dbReference type="EMBL" id="RGI77746.1"/>
    </source>
</evidence>
<evidence type="ECO:0000313" key="18">
    <source>
        <dbReference type="Proteomes" id="UP001196342"/>
    </source>
</evidence>
<accession>A0A174QI18</accession>
<name>A0A174QI18_BACUN</name>
<dbReference type="RefSeq" id="WP_035447393.1">
    <property type="nucleotide sequence ID" value="NZ_CAKOCG010000001.1"/>
</dbReference>
<reference evidence="3 18" key="4">
    <citation type="submission" date="2020-12" db="EMBL/GenBank/DDBJ databases">
        <title>Microorganisms.</title>
        <authorList>
            <person name="Matos J."/>
            <person name="Faleiro L."/>
            <person name="Duarte I."/>
        </authorList>
    </citation>
    <scope>NUCLEOTIDE SEQUENCE [LARGE SCALE GENOMIC DNA]</scope>
    <source>
        <strain evidence="3 18">PtFD3Pch2</strain>
    </source>
</reference>
<evidence type="ECO:0000313" key="9">
    <source>
        <dbReference type="EMBL" id="RHE54203.1"/>
    </source>
</evidence>
<evidence type="ECO:0000313" key="2">
    <source>
        <dbReference type="EMBL" id="KAB4179459.1"/>
    </source>
</evidence>
<evidence type="ECO:0000313" key="17">
    <source>
        <dbReference type="Proteomes" id="UP000487221"/>
    </source>
</evidence>
<evidence type="ECO:0000313" key="5">
    <source>
        <dbReference type="EMBL" id="RGK83912.1"/>
    </source>
</evidence>
<dbReference type="EMBL" id="QSKL01000057">
    <property type="protein sequence ID" value="RHE54203.1"/>
    <property type="molecule type" value="Genomic_DNA"/>
</dbReference>
<dbReference type="Proteomes" id="UP000095788">
    <property type="component" value="Unassembled WGS sequence"/>
</dbReference>
<reference evidence="2 17" key="3">
    <citation type="journal article" date="2019" name="Nat. Med.">
        <title>A library of human gut bacterial isolates paired with longitudinal multiomics data enables mechanistic microbiome research.</title>
        <authorList>
            <person name="Poyet M."/>
            <person name="Groussin M."/>
            <person name="Gibbons S.M."/>
            <person name="Avila-Pacheco J."/>
            <person name="Jiang X."/>
            <person name="Kearney S.M."/>
            <person name="Perrotta A.R."/>
            <person name="Berdy B."/>
            <person name="Zhao S."/>
            <person name="Lieberman T.D."/>
            <person name="Swanson P.K."/>
            <person name="Smith M."/>
            <person name="Roesemann S."/>
            <person name="Alexander J.E."/>
            <person name="Rich S.A."/>
            <person name="Livny J."/>
            <person name="Vlamakis H."/>
            <person name="Clish C."/>
            <person name="Bullock K."/>
            <person name="Deik A."/>
            <person name="Scott J."/>
            <person name="Pierce K.A."/>
            <person name="Xavier R.J."/>
            <person name="Alm E.J."/>
        </authorList>
    </citation>
    <scope>NUCLEOTIDE SEQUENCE [LARGE SCALE GENOMIC DNA]</scope>
    <source>
        <strain evidence="2 17">BIOML-A19</strain>
    </source>
</reference>
<evidence type="ECO:0000313" key="10">
    <source>
        <dbReference type="Proteomes" id="UP000095788"/>
    </source>
</evidence>
<dbReference type="AlphaFoldDB" id="A0A174QI18"/>
<dbReference type="Proteomes" id="UP000284640">
    <property type="component" value="Unassembled WGS sequence"/>
</dbReference>
<dbReference type="EMBL" id="JAFBJK010000002">
    <property type="protein sequence ID" value="MBT8725202.1"/>
    <property type="molecule type" value="Genomic_DNA"/>
</dbReference>
<gene>
    <name evidence="9" type="ORF">DW729_20075</name>
    <name evidence="8" type="ORF">DW758_11530</name>
    <name evidence="7" type="ORF">DWW14_12315</name>
    <name evidence="6" type="ORF">DXC07_08745</name>
    <name evidence="5" type="ORF">DXC91_13780</name>
    <name evidence="4" type="ORF">DXD90_05705</name>
    <name evidence="1" type="ORF">ERS852554_01646</name>
    <name evidence="2" type="ORF">GAQ44_23580</name>
    <name evidence="3" type="ORF">JQN06_03315</name>
</gene>
<evidence type="ECO:0000313" key="13">
    <source>
        <dbReference type="Proteomes" id="UP000263754"/>
    </source>
</evidence>
<evidence type="ECO:0000313" key="8">
    <source>
        <dbReference type="EMBL" id="RHE23000.1"/>
    </source>
</evidence>
<dbReference type="Proteomes" id="UP000283601">
    <property type="component" value="Unassembled WGS sequence"/>
</dbReference>
<reference evidence="11 12" key="2">
    <citation type="submission" date="2018-08" db="EMBL/GenBank/DDBJ databases">
        <title>A genome reference for cultivated species of the human gut microbiota.</title>
        <authorList>
            <person name="Zou Y."/>
            <person name="Xue W."/>
            <person name="Luo G."/>
        </authorList>
    </citation>
    <scope>NUCLEOTIDE SEQUENCE [LARGE SCALE GENOMIC DNA]</scope>
    <source>
        <strain evidence="7 16">AF14-42</strain>
        <strain evidence="9 15">AM27-46</strain>
        <strain evidence="8 14">AM29-12AC</strain>
        <strain evidence="6 12">OM07-9</strain>
        <strain evidence="5 11">TF09-22</strain>
        <strain evidence="4 13">TM10-17</strain>
    </source>
</reference>
<dbReference type="Proteomes" id="UP000263754">
    <property type="component" value="Unassembled WGS sequence"/>
</dbReference>
<sequence length="183" mass="21379">MQKERNIVEGKYPKNCWNKIILMLGINLLFVMCVHKTSERYEDMFVDSTWQSPFVAMNIEYKDSVYSIVPREGDMYLFLNDGVANKKYRYELFPILLEQTLGIDSITFCSLKEMDCMVTPQPYIDSIYKGKVENLISLLFNEKGVLSVGLSYPEEKYLIYLLFHHGVYLNTDCETGVLYILNK</sequence>
<evidence type="ECO:0000313" key="1">
    <source>
        <dbReference type="EMBL" id="CUP72934.1"/>
    </source>
</evidence>
<dbReference type="EMBL" id="QSOF01000006">
    <property type="protein sequence ID" value="RGI77746.1"/>
    <property type="molecule type" value="Genomic_DNA"/>
</dbReference>
<evidence type="ECO:0000313" key="11">
    <source>
        <dbReference type="Proteomes" id="UP000260874"/>
    </source>
</evidence>
<organism evidence="1 10">
    <name type="scientific">Bacteroides uniformis</name>
    <dbReference type="NCBI Taxonomy" id="820"/>
    <lineage>
        <taxon>Bacteria</taxon>
        <taxon>Pseudomonadati</taxon>
        <taxon>Bacteroidota</taxon>
        <taxon>Bacteroidia</taxon>
        <taxon>Bacteroidales</taxon>
        <taxon>Bacteroidaceae</taxon>
        <taxon>Bacteroides</taxon>
    </lineage>
</organism>
<evidence type="ECO:0000313" key="12">
    <source>
        <dbReference type="Proteomes" id="UP000261295"/>
    </source>
</evidence>
<protein>
    <submittedName>
        <fullName evidence="1">Uncharacterized protein</fullName>
    </submittedName>
</protein>
<dbReference type="EMBL" id="WCTY01000089">
    <property type="protein sequence ID" value="KAB4179459.1"/>
    <property type="molecule type" value="Genomic_DNA"/>
</dbReference>
<evidence type="ECO:0000313" key="7">
    <source>
        <dbReference type="EMBL" id="RGV41203.1"/>
    </source>
</evidence>
<evidence type="ECO:0000313" key="6">
    <source>
        <dbReference type="EMBL" id="RGM56134.1"/>
    </source>
</evidence>
<reference evidence="1 10" key="1">
    <citation type="submission" date="2015-09" db="EMBL/GenBank/DDBJ databases">
        <authorList>
            <consortium name="Pathogen Informatics"/>
        </authorList>
    </citation>
    <scope>NUCLEOTIDE SEQUENCE [LARGE SCALE GENOMIC DNA]</scope>
    <source>
        <strain evidence="1 10">2789STDY5834942</strain>
    </source>
</reference>